<proteinExistence type="predicted"/>
<accession>A0A0G3M6B2</accession>
<evidence type="ECO:0000313" key="2">
    <source>
        <dbReference type="EMBL" id="AKK74444.1"/>
    </source>
</evidence>
<evidence type="ECO:0000313" key="3">
    <source>
        <dbReference type="Proteomes" id="UP000035213"/>
    </source>
</evidence>
<keyword evidence="1" id="KW-1133">Transmembrane helix</keyword>
<evidence type="ECO:0000256" key="1">
    <source>
        <dbReference type="SAM" id="Phobius"/>
    </source>
</evidence>
<dbReference type="RefSeq" id="WP_053329039.1">
    <property type="nucleotide sequence ID" value="NZ_CP009928.1"/>
</dbReference>
<dbReference type="Proteomes" id="UP000035213">
    <property type="component" value="Chromosome"/>
</dbReference>
<organism evidence="2 3">
    <name type="scientific">Chryseobacterium gallinarum</name>
    <dbReference type="NCBI Taxonomy" id="1324352"/>
    <lineage>
        <taxon>Bacteria</taxon>
        <taxon>Pseudomonadati</taxon>
        <taxon>Bacteroidota</taxon>
        <taxon>Flavobacteriia</taxon>
        <taxon>Flavobacteriales</taxon>
        <taxon>Weeksellaceae</taxon>
        <taxon>Chryseobacterium group</taxon>
        <taxon>Chryseobacterium</taxon>
    </lineage>
</organism>
<sequence length="173" mass="20115">MKRTFFFIFCVLLFIIPLGTVVSCKVVKPPAPMVIENTREVTKTIRDTVYKIEADSSYYEAYIDCINGKPILREIQETQSKSQPGKIINIPKASIKGNKLSVECTKQAQKLFKQWKETYIKDTKQTPVYIDKPVYRDKPLTWFQNVQIWLGRIFLGLITAILLAVILRWKRII</sequence>
<dbReference type="STRING" id="1324352.OK18_19120"/>
<protein>
    <submittedName>
        <fullName evidence="2">Uncharacterized protein</fullName>
    </submittedName>
</protein>
<name>A0A0G3M6B2_CHRGL</name>
<dbReference type="PROSITE" id="PS51257">
    <property type="entry name" value="PROKAR_LIPOPROTEIN"/>
    <property type="match status" value="1"/>
</dbReference>
<dbReference type="EMBL" id="CP009928">
    <property type="protein sequence ID" value="AKK74444.1"/>
    <property type="molecule type" value="Genomic_DNA"/>
</dbReference>
<gene>
    <name evidence="2" type="ORF">OK18_19120</name>
</gene>
<keyword evidence="1" id="KW-0812">Transmembrane</keyword>
<dbReference type="KEGG" id="cgn:OK18_19120"/>
<feature type="transmembrane region" description="Helical" evidence="1">
    <location>
        <begin position="149"/>
        <end position="169"/>
    </location>
</feature>
<dbReference type="OrthoDB" id="1261306at2"/>
<dbReference type="AlphaFoldDB" id="A0A0G3M6B2"/>
<keyword evidence="1" id="KW-0472">Membrane</keyword>
<dbReference type="PATRIC" id="fig|1324352.5.peg.4016"/>
<reference evidence="2 3" key="1">
    <citation type="submission" date="2014-11" db="EMBL/GenBank/DDBJ databases">
        <authorList>
            <person name="Park G.-S."/>
            <person name="Hong S.-J."/>
            <person name="Jung B.K."/>
            <person name="Khan A.R."/>
            <person name="Kwak Y."/>
            <person name="Shin J.-H."/>
        </authorList>
    </citation>
    <scope>NUCLEOTIDE SEQUENCE [LARGE SCALE GENOMIC DNA]</scope>
    <source>
        <strain evidence="2 3">DSM 27622</strain>
    </source>
</reference>